<reference evidence="2" key="1">
    <citation type="journal article" date="2014" name="Front. Microbiol.">
        <title>High frequency of phylogenetically diverse reductive dehalogenase-homologous genes in deep subseafloor sedimentary metagenomes.</title>
        <authorList>
            <person name="Kawai M."/>
            <person name="Futagami T."/>
            <person name="Toyoda A."/>
            <person name="Takaki Y."/>
            <person name="Nishi S."/>
            <person name="Hori S."/>
            <person name="Arai W."/>
            <person name="Tsubouchi T."/>
            <person name="Morono Y."/>
            <person name="Uchiyama I."/>
            <person name="Ito T."/>
            <person name="Fujiyama A."/>
            <person name="Inagaki F."/>
            <person name="Takami H."/>
        </authorList>
    </citation>
    <scope>NUCLEOTIDE SEQUENCE</scope>
    <source>
        <strain evidence="2">Expedition CK06-06</strain>
    </source>
</reference>
<keyword evidence="1" id="KW-1133">Transmembrane helix</keyword>
<proteinExistence type="predicted"/>
<comment type="caution">
    <text evidence="2">The sequence shown here is derived from an EMBL/GenBank/DDBJ whole genome shotgun (WGS) entry which is preliminary data.</text>
</comment>
<feature type="transmembrane region" description="Helical" evidence="1">
    <location>
        <begin position="6"/>
        <end position="23"/>
    </location>
</feature>
<dbReference type="EMBL" id="BARW01025870">
    <property type="protein sequence ID" value="GAJ13356.1"/>
    <property type="molecule type" value="Genomic_DNA"/>
</dbReference>
<sequence length="112" mass="13098">MLITFSLFIATVVVSSFLLFFVFKERNNRLLYNAFSETLSLMARSIETELENFKSFSANLMTDPYVQDRLARMNREANPVIWYSLGEDLKNKLINYFNVPYVECIYVVDNLG</sequence>
<dbReference type="AlphaFoldDB" id="X1VFU6"/>
<keyword evidence="1" id="KW-0812">Transmembrane</keyword>
<gene>
    <name evidence="2" type="ORF">S12H4_42305</name>
</gene>
<evidence type="ECO:0000256" key="1">
    <source>
        <dbReference type="SAM" id="Phobius"/>
    </source>
</evidence>
<accession>X1VFU6</accession>
<name>X1VFU6_9ZZZZ</name>
<feature type="non-terminal residue" evidence="2">
    <location>
        <position position="112"/>
    </location>
</feature>
<keyword evidence="1" id="KW-0472">Membrane</keyword>
<evidence type="ECO:0000313" key="2">
    <source>
        <dbReference type="EMBL" id="GAJ13356.1"/>
    </source>
</evidence>
<organism evidence="2">
    <name type="scientific">marine sediment metagenome</name>
    <dbReference type="NCBI Taxonomy" id="412755"/>
    <lineage>
        <taxon>unclassified sequences</taxon>
        <taxon>metagenomes</taxon>
        <taxon>ecological metagenomes</taxon>
    </lineage>
</organism>
<protein>
    <submittedName>
        <fullName evidence="2">Uncharacterized protein</fullName>
    </submittedName>
</protein>